<name>R9PTA9_AGAAL</name>
<gene>
    <name evidence="1" type="ORF">AALB_2181</name>
</gene>
<reference evidence="1" key="1">
    <citation type="journal article" date="2013" name="Genome Announc.">
        <title>Draft Genome Sequence of Agarivorans albus Strain MKT 106T, an Agarolytic Marine Bacterium.</title>
        <authorList>
            <person name="Yasuike M."/>
            <person name="Nakamura Y."/>
            <person name="Kai W."/>
            <person name="Fujiwara A."/>
            <person name="Fukui Y."/>
            <person name="Satomi M."/>
            <person name="Sano M."/>
        </authorList>
    </citation>
    <scope>NUCLEOTIDE SEQUENCE [LARGE SCALE GENOMIC DNA]</scope>
</reference>
<keyword evidence="2" id="KW-1185">Reference proteome</keyword>
<dbReference type="Proteomes" id="UP000014461">
    <property type="component" value="Unassembled WGS sequence"/>
</dbReference>
<accession>R9PTA9</accession>
<evidence type="ECO:0000313" key="2">
    <source>
        <dbReference type="Proteomes" id="UP000014461"/>
    </source>
</evidence>
<sequence>MVLAKAFELNVKKSKTDSVTSVKTLFLCLTIIFEHLLYANS</sequence>
<organism evidence="1 2">
    <name type="scientific">Agarivorans albus MKT 106</name>
    <dbReference type="NCBI Taxonomy" id="1331007"/>
    <lineage>
        <taxon>Bacteria</taxon>
        <taxon>Pseudomonadati</taxon>
        <taxon>Pseudomonadota</taxon>
        <taxon>Gammaproteobacteria</taxon>
        <taxon>Alteromonadales</taxon>
        <taxon>Alteromonadaceae</taxon>
        <taxon>Agarivorans</taxon>
    </lineage>
</organism>
<dbReference type="EMBL" id="BARX01000013">
    <property type="protein sequence ID" value="GAD02101.1"/>
    <property type="molecule type" value="Genomic_DNA"/>
</dbReference>
<protein>
    <submittedName>
        <fullName evidence="1">Uncharacterized protein</fullName>
    </submittedName>
</protein>
<comment type="caution">
    <text evidence="1">The sequence shown here is derived from an EMBL/GenBank/DDBJ whole genome shotgun (WGS) entry which is preliminary data.</text>
</comment>
<evidence type="ECO:0000313" key="1">
    <source>
        <dbReference type="EMBL" id="GAD02101.1"/>
    </source>
</evidence>
<proteinExistence type="predicted"/>
<dbReference type="AlphaFoldDB" id="R9PTA9"/>
<dbReference type="STRING" id="1331007.AALB_2181"/>